<gene>
    <name evidence="2" type="ORF">METZ01_LOCUS355359</name>
</gene>
<proteinExistence type="predicted"/>
<protein>
    <submittedName>
        <fullName evidence="2">Uncharacterized protein</fullName>
    </submittedName>
</protein>
<dbReference type="AlphaFoldDB" id="A0A382RZC9"/>
<organism evidence="2">
    <name type="scientific">marine metagenome</name>
    <dbReference type="NCBI Taxonomy" id="408172"/>
    <lineage>
        <taxon>unclassified sequences</taxon>
        <taxon>metagenomes</taxon>
        <taxon>ecological metagenomes</taxon>
    </lineage>
</organism>
<accession>A0A382RZC9</accession>
<dbReference type="EMBL" id="UINC01124986">
    <property type="protein sequence ID" value="SVD02505.1"/>
    <property type="molecule type" value="Genomic_DNA"/>
</dbReference>
<sequence length="52" mass="5661">MKKKLNSPNISNTILWAAAILSAAILDAPQFLTIIILPVCGLLSIINVKRCR</sequence>
<feature type="transmembrane region" description="Helical" evidence="1">
    <location>
        <begin position="7"/>
        <end position="25"/>
    </location>
</feature>
<evidence type="ECO:0000256" key="1">
    <source>
        <dbReference type="SAM" id="Phobius"/>
    </source>
</evidence>
<reference evidence="2" key="1">
    <citation type="submission" date="2018-05" db="EMBL/GenBank/DDBJ databases">
        <authorList>
            <person name="Lanie J.A."/>
            <person name="Ng W.-L."/>
            <person name="Kazmierczak K.M."/>
            <person name="Andrzejewski T.M."/>
            <person name="Davidsen T.M."/>
            <person name="Wayne K.J."/>
            <person name="Tettelin H."/>
            <person name="Glass J.I."/>
            <person name="Rusch D."/>
            <person name="Podicherti R."/>
            <person name="Tsui H.-C.T."/>
            <person name="Winkler M.E."/>
        </authorList>
    </citation>
    <scope>NUCLEOTIDE SEQUENCE</scope>
</reference>
<feature type="transmembrane region" description="Helical" evidence="1">
    <location>
        <begin position="31"/>
        <end position="48"/>
    </location>
</feature>
<keyword evidence="1" id="KW-1133">Transmembrane helix</keyword>
<keyword evidence="1" id="KW-0472">Membrane</keyword>
<name>A0A382RZC9_9ZZZZ</name>
<keyword evidence="1" id="KW-0812">Transmembrane</keyword>
<evidence type="ECO:0000313" key="2">
    <source>
        <dbReference type="EMBL" id="SVD02505.1"/>
    </source>
</evidence>